<evidence type="ECO:0000256" key="1">
    <source>
        <dbReference type="SAM" id="Phobius"/>
    </source>
</evidence>
<dbReference type="Proteomes" id="UP000178771">
    <property type="component" value="Unassembled WGS sequence"/>
</dbReference>
<feature type="transmembrane region" description="Helical" evidence="1">
    <location>
        <begin position="344"/>
        <end position="362"/>
    </location>
</feature>
<feature type="transmembrane region" description="Helical" evidence="1">
    <location>
        <begin position="285"/>
        <end position="313"/>
    </location>
</feature>
<feature type="transmembrane region" description="Helical" evidence="1">
    <location>
        <begin position="320"/>
        <end position="338"/>
    </location>
</feature>
<organism evidence="2 3">
    <name type="scientific">candidate division WWE3 bacterium RIFCSPLOWO2_01_FULL_39_13</name>
    <dbReference type="NCBI Taxonomy" id="1802624"/>
    <lineage>
        <taxon>Bacteria</taxon>
        <taxon>Katanobacteria</taxon>
    </lineage>
</organism>
<feature type="transmembrane region" description="Helical" evidence="1">
    <location>
        <begin position="218"/>
        <end position="243"/>
    </location>
</feature>
<feature type="transmembrane region" description="Helical" evidence="1">
    <location>
        <begin position="625"/>
        <end position="645"/>
    </location>
</feature>
<keyword evidence="1" id="KW-0472">Membrane</keyword>
<gene>
    <name evidence="2" type="ORF">A2982_01845</name>
</gene>
<accession>A0A1F4V202</accession>
<feature type="transmembrane region" description="Helical" evidence="1">
    <location>
        <begin position="183"/>
        <end position="206"/>
    </location>
</feature>
<evidence type="ECO:0000313" key="2">
    <source>
        <dbReference type="EMBL" id="OGC51211.1"/>
    </source>
</evidence>
<feature type="transmembrane region" description="Helical" evidence="1">
    <location>
        <begin position="594"/>
        <end position="613"/>
    </location>
</feature>
<comment type="caution">
    <text evidence="2">The sequence shown here is derived from an EMBL/GenBank/DDBJ whole genome shotgun (WGS) entry which is preliminary data.</text>
</comment>
<feature type="transmembrane region" description="Helical" evidence="1">
    <location>
        <begin position="402"/>
        <end position="435"/>
    </location>
</feature>
<dbReference type="STRING" id="1802624.A2982_01845"/>
<feature type="transmembrane region" description="Helical" evidence="1">
    <location>
        <begin position="447"/>
        <end position="468"/>
    </location>
</feature>
<feature type="transmembrane region" description="Helical" evidence="1">
    <location>
        <begin position="14"/>
        <end position="32"/>
    </location>
</feature>
<feature type="transmembrane region" description="Helical" evidence="1">
    <location>
        <begin position="152"/>
        <end position="177"/>
    </location>
</feature>
<reference evidence="2 3" key="1">
    <citation type="journal article" date="2016" name="Nat. Commun.">
        <title>Thousands of microbial genomes shed light on interconnected biogeochemical processes in an aquifer system.</title>
        <authorList>
            <person name="Anantharaman K."/>
            <person name="Brown C.T."/>
            <person name="Hug L.A."/>
            <person name="Sharon I."/>
            <person name="Castelle C.J."/>
            <person name="Probst A.J."/>
            <person name="Thomas B.C."/>
            <person name="Singh A."/>
            <person name="Wilkins M.J."/>
            <person name="Karaoz U."/>
            <person name="Brodie E.L."/>
            <person name="Williams K.H."/>
            <person name="Hubbard S.S."/>
            <person name="Banfield J.F."/>
        </authorList>
    </citation>
    <scope>NUCLEOTIDE SEQUENCE [LARGE SCALE GENOMIC DNA]</scope>
</reference>
<dbReference type="EMBL" id="MEVH01000028">
    <property type="protein sequence ID" value="OGC51211.1"/>
    <property type="molecule type" value="Genomic_DNA"/>
</dbReference>
<sequence>MVAIPAMKEIIRRFWPQILLIIIISAFISAYIYQHITFVVAIILIIPILITARGTVHEKRIKFSLTLLQLGAVVFAAAIIILNLFGFHFFTEIFKITFSYREVINLNLSFLKYLSISILTVIVYAFSAFLIGEKILQTAFRNLRNILGSAGYVFISTVFGLGVIGTILFISAVYGFISIQTLLILLLAGTVINYKTLPSIIAKISLILKARKHFDLSVYQVLFWLTTLVFASTTIVVLIRSFVHGPDALRLYLNLTKYIAQNHSAPTTEVMTLMPFFTEITFAPAYMIGGIPAATFTMYSIAVLYIFGFYLLIKKELSKVPIWVIIPIIAFPPFMQMLAGEYKIDIFAMLFSSAIFYLIYTYENQRPQAYNCGSLFSRKDSNLHVISKAVAIALENKKEEKLLYIIGFLCSIAVLIKLTALFFVIPTGIYIFVSAIKNSSKLLVHRLAQLLLIGTISALPLLPWVLLYKVQFINYSSIGLGLNPIAHYENIKLPVYWCTKEIVDYEQNSYFKSFDGSAKSYLYMPLLFLLGRGTRFQNFSLLDIGLFLPIGLIIFIYLKLKKTKSYSLSSGAKGLLLINAGSAFIWMYFAPVLIWYAAPIILCFITILFVSIYKHKSAFIHRLAGIIFCVIAALYFTSYGIIHAISQYFPPSLTQQQLESYLENSEGVLGVYSNAMKIGKVVNKDAGRSKIIFSSSASFSNIYFFIDNYFDRALFFDLNSEIMDENSYANILRKYHPEYSVFNVTSAESKLECLKENQKNVKPIFEKYGEKLLETPSYILYKVKL</sequence>
<protein>
    <submittedName>
        <fullName evidence="2">Uncharacterized protein</fullName>
    </submittedName>
</protein>
<keyword evidence="1" id="KW-1133">Transmembrane helix</keyword>
<evidence type="ECO:0000313" key="3">
    <source>
        <dbReference type="Proteomes" id="UP000178771"/>
    </source>
</evidence>
<proteinExistence type="predicted"/>
<dbReference type="AlphaFoldDB" id="A0A1F4V202"/>
<feature type="transmembrane region" description="Helical" evidence="1">
    <location>
        <begin position="68"/>
        <end position="90"/>
    </location>
</feature>
<feature type="transmembrane region" description="Helical" evidence="1">
    <location>
        <begin position="539"/>
        <end position="558"/>
    </location>
</feature>
<name>A0A1F4V202_UNCKA</name>
<feature type="transmembrane region" description="Helical" evidence="1">
    <location>
        <begin position="38"/>
        <end position="56"/>
    </location>
</feature>
<keyword evidence="1" id="KW-0812">Transmembrane</keyword>
<feature type="transmembrane region" description="Helical" evidence="1">
    <location>
        <begin position="110"/>
        <end position="131"/>
    </location>
</feature>